<dbReference type="InterPro" id="IPR000835">
    <property type="entry name" value="HTH_MarR-typ"/>
</dbReference>
<dbReference type="InterPro" id="IPR036388">
    <property type="entry name" value="WH-like_DNA-bd_sf"/>
</dbReference>
<dbReference type="Pfam" id="PF12802">
    <property type="entry name" value="MarR_2"/>
    <property type="match status" value="1"/>
</dbReference>
<keyword evidence="3" id="KW-1185">Reference proteome</keyword>
<dbReference type="Gene3D" id="1.10.10.10">
    <property type="entry name" value="Winged helix-like DNA-binding domain superfamily/Winged helix DNA-binding domain"/>
    <property type="match status" value="1"/>
</dbReference>
<proteinExistence type="predicted"/>
<protein>
    <submittedName>
        <fullName evidence="2">MarR family transcriptional regulator</fullName>
    </submittedName>
</protein>
<gene>
    <name evidence="2" type="ORF">GCM10008959_17600</name>
</gene>
<dbReference type="PRINTS" id="PR00598">
    <property type="entry name" value="HTHMARR"/>
</dbReference>
<dbReference type="PANTHER" id="PTHR33164">
    <property type="entry name" value="TRANSCRIPTIONAL REGULATOR, MARR FAMILY"/>
    <property type="match status" value="1"/>
</dbReference>
<comment type="caution">
    <text evidence="2">The sequence shown here is derived from an EMBL/GenBank/DDBJ whole genome shotgun (WGS) entry which is preliminary data.</text>
</comment>
<dbReference type="InterPro" id="IPR039422">
    <property type="entry name" value="MarR/SlyA-like"/>
</dbReference>
<evidence type="ECO:0000313" key="3">
    <source>
        <dbReference type="Proteomes" id="UP000634308"/>
    </source>
</evidence>
<accession>A0ABQ2RTQ4</accession>
<dbReference type="InterPro" id="IPR036390">
    <property type="entry name" value="WH_DNA-bd_sf"/>
</dbReference>
<evidence type="ECO:0000313" key="2">
    <source>
        <dbReference type="EMBL" id="GGR56356.1"/>
    </source>
</evidence>
<dbReference type="SMART" id="SM00347">
    <property type="entry name" value="HTH_MARR"/>
    <property type="match status" value="1"/>
</dbReference>
<dbReference type="SUPFAM" id="SSF46785">
    <property type="entry name" value="Winged helix' DNA-binding domain"/>
    <property type="match status" value="1"/>
</dbReference>
<dbReference type="RefSeq" id="WP_229777788.1">
    <property type="nucleotide sequence ID" value="NZ_BMQM01000009.1"/>
</dbReference>
<reference evidence="3" key="1">
    <citation type="journal article" date="2019" name="Int. J. Syst. Evol. Microbiol.">
        <title>The Global Catalogue of Microorganisms (GCM) 10K type strain sequencing project: providing services to taxonomists for standard genome sequencing and annotation.</title>
        <authorList>
            <consortium name="The Broad Institute Genomics Platform"/>
            <consortium name="The Broad Institute Genome Sequencing Center for Infectious Disease"/>
            <person name="Wu L."/>
            <person name="Ma J."/>
        </authorList>
    </citation>
    <scope>NUCLEOTIDE SEQUENCE [LARGE SCALE GENOMIC DNA]</scope>
    <source>
        <strain evidence="3">JCM 31404</strain>
    </source>
</reference>
<organism evidence="2 3">
    <name type="scientific">Deinococcus seoulensis</name>
    <dbReference type="NCBI Taxonomy" id="1837379"/>
    <lineage>
        <taxon>Bacteria</taxon>
        <taxon>Thermotogati</taxon>
        <taxon>Deinococcota</taxon>
        <taxon>Deinococci</taxon>
        <taxon>Deinococcales</taxon>
        <taxon>Deinococcaceae</taxon>
        <taxon>Deinococcus</taxon>
    </lineage>
</organism>
<evidence type="ECO:0000259" key="1">
    <source>
        <dbReference type="PROSITE" id="PS50995"/>
    </source>
</evidence>
<dbReference type="EMBL" id="BMQM01000009">
    <property type="protein sequence ID" value="GGR56356.1"/>
    <property type="molecule type" value="Genomic_DNA"/>
</dbReference>
<name>A0ABQ2RTQ4_9DEIO</name>
<feature type="domain" description="HTH marR-type" evidence="1">
    <location>
        <begin position="40"/>
        <end position="175"/>
    </location>
</feature>
<dbReference type="PROSITE" id="PS50995">
    <property type="entry name" value="HTH_MARR_2"/>
    <property type="match status" value="1"/>
</dbReference>
<dbReference type="PANTHER" id="PTHR33164:SF104">
    <property type="entry name" value="TRANSCRIPTIONAL REGULATORY PROTEIN"/>
    <property type="match status" value="1"/>
</dbReference>
<dbReference type="Proteomes" id="UP000634308">
    <property type="component" value="Unassembled WGS sequence"/>
</dbReference>
<sequence length="183" mass="19744">MPTDPPQTRPAQDARPSTAALLERLRRDWQATRPDLNAQPMLSVLRLTRLGAALQAEVDAPLHAEGLNAAGWDLLLTLYRSGPPEGLSPGQLSELSAVSGPSTTNRVARLQARGLVTRRTDDRDRRSARITLTPAGRAAVERLLPGHLHREVRALAALTPAELDTLDRLAARLLGALEGGARE</sequence>